<evidence type="ECO:0000256" key="3">
    <source>
        <dbReference type="ARBA" id="ARBA00023125"/>
    </source>
</evidence>
<gene>
    <name evidence="6" type="ordered locus">ETAE_3373</name>
</gene>
<dbReference type="KEGG" id="etr:ETAE_3373"/>
<dbReference type="Pfam" id="PF03466">
    <property type="entry name" value="LysR_substrate"/>
    <property type="match status" value="1"/>
</dbReference>
<evidence type="ECO:0000259" key="5">
    <source>
        <dbReference type="PROSITE" id="PS50931"/>
    </source>
</evidence>
<evidence type="ECO:0000256" key="4">
    <source>
        <dbReference type="ARBA" id="ARBA00023163"/>
    </source>
</evidence>
<dbReference type="PANTHER" id="PTHR30118">
    <property type="entry name" value="HTH-TYPE TRANSCRIPTIONAL REGULATOR LEUO-RELATED"/>
    <property type="match status" value="1"/>
</dbReference>
<dbReference type="GO" id="GO:0003700">
    <property type="term" value="F:DNA-binding transcription factor activity"/>
    <property type="evidence" value="ECO:0007669"/>
    <property type="project" value="InterPro"/>
</dbReference>
<accession>A0AAU8P998</accession>
<keyword evidence="3" id="KW-0238">DNA-binding</keyword>
<proteinExistence type="inferred from homology"/>
<keyword evidence="7" id="KW-1185">Reference proteome</keyword>
<feature type="domain" description="HTH lysR-type" evidence="5">
    <location>
        <begin position="17"/>
        <end position="74"/>
    </location>
</feature>
<reference evidence="6 7" key="1">
    <citation type="journal article" date="2009" name="PLoS ONE">
        <title>Genome sequence of the versatile fish pathogen Edwardsiella tarda provides insights into its adaptation to broad host ranges and intracellular niches.</title>
        <authorList>
            <person name="Wang Q."/>
            <person name="Yang M."/>
            <person name="Xiao J."/>
            <person name="Wu H."/>
            <person name="Wang X."/>
            <person name="Lv Y."/>
            <person name="Xu L."/>
            <person name="Zheng H."/>
            <person name="Wang S."/>
            <person name="Zhao G."/>
            <person name="Liu Q."/>
            <person name="Zhang Y."/>
        </authorList>
    </citation>
    <scope>NUCLEOTIDE SEQUENCE [LARGE SCALE GENOMIC DNA]</scope>
    <source>
        <strain evidence="7">EIB202 / CCTCC M208068</strain>
    </source>
</reference>
<dbReference type="SUPFAM" id="SSF46785">
    <property type="entry name" value="Winged helix' DNA-binding domain"/>
    <property type="match status" value="1"/>
</dbReference>
<evidence type="ECO:0000313" key="6">
    <source>
        <dbReference type="EMBL" id="ACY86204.1"/>
    </source>
</evidence>
<dbReference type="PROSITE" id="PS50931">
    <property type="entry name" value="HTH_LYSR"/>
    <property type="match status" value="1"/>
</dbReference>
<dbReference type="Gene3D" id="1.10.10.10">
    <property type="entry name" value="Winged helix-like DNA-binding domain superfamily/Winged helix DNA-binding domain"/>
    <property type="match status" value="1"/>
</dbReference>
<sequence length="310" mass="35340">MRILLRWPTKGKNMLDVDVSVIRTFLTVMDTRSVTLAAELLDSSTASISRALKKMRDAFNDPLFIRTKQGLEPTALAYNITPNLAQALNNIQNAANLTNGIHQGDRRQTRLKLSMSPLLEFYLTRLLQHYHYPFDSVALMTETHDGDLTRDISRLRSRKIDISFTPQKYADWMITNVPVFDVQPAVLCRVGHPRIGPGFTLDQLAQEDYLSLTMWPSLFEDDEVLNPHRKAPIYSSSSLLNLMMMVASSDYILLCGKRFAQEFARLVEIQVLDHPQGRSMGTIYAHYHKSRTTDPCIIELIDILRTRAGE</sequence>
<dbReference type="InterPro" id="IPR036388">
    <property type="entry name" value="WH-like_DNA-bd_sf"/>
</dbReference>
<dbReference type="InterPro" id="IPR000847">
    <property type="entry name" value="LysR_HTH_N"/>
</dbReference>
<name>A0AAU8P998_EDWPI</name>
<dbReference type="AlphaFoldDB" id="A0AAU8P998"/>
<evidence type="ECO:0000313" key="7">
    <source>
        <dbReference type="Proteomes" id="UP000002634"/>
    </source>
</evidence>
<dbReference type="PANTHER" id="PTHR30118:SF11">
    <property type="entry name" value="HTH-TYPE TRANSCRIPTIONAL REGULATOR YIDZ"/>
    <property type="match status" value="1"/>
</dbReference>
<keyword evidence="2" id="KW-0805">Transcription regulation</keyword>
<evidence type="ECO:0000256" key="2">
    <source>
        <dbReference type="ARBA" id="ARBA00023015"/>
    </source>
</evidence>
<dbReference type="GO" id="GO:0003677">
    <property type="term" value="F:DNA binding"/>
    <property type="evidence" value="ECO:0007669"/>
    <property type="project" value="UniProtKB-KW"/>
</dbReference>
<dbReference type="SUPFAM" id="SSF53850">
    <property type="entry name" value="Periplasmic binding protein-like II"/>
    <property type="match status" value="1"/>
</dbReference>
<comment type="similarity">
    <text evidence="1">Belongs to the LysR transcriptional regulatory family.</text>
</comment>
<dbReference type="EMBL" id="CP001135">
    <property type="protein sequence ID" value="ACY86204.1"/>
    <property type="molecule type" value="Genomic_DNA"/>
</dbReference>
<dbReference type="Pfam" id="PF00126">
    <property type="entry name" value="HTH_1"/>
    <property type="match status" value="1"/>
</dbReference>
<dbReference type="Gene3D" id="3.40.190.10">
    <property type="entry name" value="Periplasmic binding protein-like II"/>
    <property type="match status" value="2"/>
</dbReference>
<dbReference type="InterPro" id="IPR036390">
    <property type="entry name" value="WH_DNA-bd_sf"/>
</dbReference>
<dbReference type="InterPro" id="IPR005119">
    <property type="entry name" value="LysR_subst-bd"/>
</dbReference>
<organism evidence="6 7">
    <name type="scientific">Edwardsiella piscicida</name>
    <dbReference type="NCBI Taxonomy" id="1263550"/>
    <lineage>
        <taxon>Bacteria</taxon>
        <taxon>Pseudomonadati</taxon>
        <taxon>Pseudomonadota</taxon>
        <taxon>Gammaproteobacteria</taxon>
        <taxon>Enterobacterales</taxon>
        <taxon>Hafniaceae</taxon>
        <taxon>Edwardsiella</taxon>
    </lineage>
</organism>
<evidence type="ECO:0000256" key="1">
    <source>
        <dbReference type="ARBA" id="ARBA00009437"/>
    </source>
</evidence>
<dbReference type="InterPro" id="IPR050389">
    <property type="entry name" value="LysR-type_TF"/>
</dbReference>
<protein>
    <submittedName>
        <fullName evidence="6">Transcriptional regulator</fullName>
    </submittedName>
</protein>
<keyword evidence="4" id="KW-0804">Transcription</keyword>
<dbReference type="Proteomes" id="UP000002634">
    <property type="component" value="Chromosome"/>
</dbReference>